<sequence length="213" mass="25741">MIQIDDAGSGSLIGGTIIGMYRIETGEYFDEVIPLKYYSKANMKKKAYLRYVVKIVQRGFKKLNVRKDEPIEICRGYMFDELRKWLDEKNYIWKNTVITGPLQEKVEKSFEEYVISLGFPEAFIKYTKYPFHFHRILKWVYADYDHRRLLCKVGWKSWEKYGRLPLEIEYDYLPSKREYYCLRCGKKLKHSEKVKIIKYESNRPNQIFLHKHC</sequence>
<name>A0A7C8LD62_9FIRM</name>
<dbReference type="Proteomes" id="UP000483018">
    <property type="component" value="Unassembled WGS sequence"/>
</dbReference>
<proteinExistence type="predicted"/>
<reference evidence="1 2" key="1">
    <citation type="submission" date="2019-12" db="EMBL/GenBank/DDBJ databases">
        <title>Defluviitalea raffinosedens, isolated from a biogas fermenter, genome sequencing and characterization.</title>
        <authorList>
            <person name="Rettenmaier R."/>
            <person name="Schneider M."/>
            <person name="Neuhaus K."/>
            <person name="Liebl W."/>
            <person name="Zverlov V."/>
        </authorList>
    </citation>
    <scope>NUCLEOTIDE SEQUENCE [LARGE SCALE GENOMIC DNA]</scope>
    <source>
        <strain evidence="1 2">249c-K6</strain>
    </source>
</reference>
<organism evidence="1 2">
    <name type="scientific">Defluviitalea raffinosedens</name>
    <dbReference type="NCBI Taxonomy" id="1450156"/>
    <lineage>
        <taxon>Bacteria</taxon>
        <taxon>Bacillati</taxon>
        <taxon>Bacillota</taxon>
        <taxon>Clostridia</taxon>
        <taxon>Lachnospirales</taxon>
        <taxon>Defluviitaleaceae</taxon>
        <taxon>Defluviitalea</taxon>
    </lineage>
</organism>
<dbReference type="OrthoDB" id="1738242at2"/>
<comment type="caution">
    <text evidence="1">The sequence shown here is derived from an EMBL/GenBank/DDBJ whole genome shotgun (WGS) entry which is preliminary data.</text>
</comment>
<protein>
    <recommendedName>
        <fullName evidence="3">DUF3800 domain-containing protein</fullName>
    </recommendedName>
</protein>
<evidence type="ECO:0000313" key="2">
    <source>
        <dbReference type="Proteomes" id="UP000483018"/>
    </source>
</evidence>
<dbReference type="EMBL" id="WSLF01000016">
    <property type="protein sequence ID" value="KAE9629848.1"/>
    <property type="molecule type" value="Genomic_DNA"/>
</dbReference>
<gene>
    <name evidence="1" type="ORF">GND95_13005</name>
</gene>
<keyword evidence="2" id="KW-1185">Reference proteome</keyword>
<evidence type="ECO:0008006" key="3">
    <source>
        <dbReference type="Google" id="ProtNLM"/>
    </source>
</evidence>
<accession>A0A7C8LD62</accession>
<dbReference type="RefSeq" id="WP_158741581.1">
    <property type="nucleotide sequence ID" value="NZ_WSLF01000016.1"/>
</dbReference>
<evidence type="ECO:0000313" key="1">
    <source>
        <dbReference type="EMBL" id="KAE9629848.1"/>
    </source>
</evidence>
<dbReference type="AlphaFoldDB" id="A0A7C8LD62"/>